<feature type="domain" description="DUF6883" evidence="1">
    <location>
        <begin position="4"/>
        <end position="106"/>
    </location>
</feature>
<organism evidence="2 3">
    <name type="scientific">Desulfonatronospira thiodismutans ASO3-1</name>
    <dbReference type="NCBI Taxonomy" id="555779"/>
    <lineage>
        <taxon>Bacteria</taxon>
        <taxon>Pseudomonadati</taxon>
        <taxon>Thermodesulfobacteriota</taxon>
        <taxon>Desulfovibrionia</taxon>
        <taxon>Desulfovibrionales</taxon>
        <taxon>Desulfonatronovibrionaceae</taxon>
        <taxon>Desulfonatronospira</taxon>
    </lineage>
</organism>
<comment type="caution">
    <text evidence="2">The sequence shown here is derived from an EMBL/GenBank/DDBJ whole genome shotgun (WGS) entry which is preliminary data.</text>
</comment>
<dbReference type="Pfam" id="PF21814">
    <property type="entry name" value="DUF6883"/>
    <property type="match status" value="1"/>
</dbReference>
<proteinExistence type="predicted"/>
<dbReference type="eggNOG" id="ENOG50333DW">
    <property type="taxonomic scope" value="Bacteria"/>
</dbReference>
<dbReference type="Proteomes" id="UP000005496">
    <property type="component" value="Unassembled WGS sequence"/>
</dbReference>
<accession>D6SKJ1</accession>
<dbReference type="AlphaFoldDB" id="D6SKJ1"/>
<dbReference type="EMBL" id="ACJN02000001">
    <property type="protein sequence ID" value="EFI35202.1"/>
    <property type="molecule type" value="Genomic_DNA"/>
</dbReference>
<protein>
    <recommendedName>
        <fullName evidence="1">DUF6883 domain-containing protein</fullName>
    </recommendedName>
</protein>
<evidence type="ECO:0000313" key="3">
    <source>
        <dbReference type="Proteomes" id="UP000005496"/>
    </source>
</evidence>
<gene>
    <name evidence="2" type="ORF">Dthio_PD2610</name>
</gene>
<evidence type="ECO:0000313" key="2">
    <source>
        <dbReference type="EMBL" id="EFI35202.1"/>
    </source>
</evidence>
<name>D6SKJ1_9BACT</name>
<dbReference type="InterPro" id="IPR049250">
    <property type="entry name" value="DUF6883"/>
</dbReference>
<dbReference type="OrthoDB" id="5801353at2"/>
<keyword evidence="3" id="KW-1185">Reference proteome</keyword>
<sequence>MHVMHVDERKILDYLLNKERSRGKAAFFMAMGFEASQWEVFARALKQQAFSGTLSSTVESPYGTRYTVDGPIETPNKRTQMPNIRTVWIKESAIAEWRLVTAYPLKGDIP</sequence>
<evidence type="ECO:0000259" key="1">
    <source>
        <dbReference type="Pfam" id="PF21814"/>
    </source>
</evidence>
<reference evidence="2" key="1">
    <citation type="submission" date="2010-05" db="EMBL/GenBank/DDBJ databases">
        <title>The draft genome of Desulfonatronospira thiodismutans ASO3-1.</title>
        <authorList>
            <consortium name="US DOE Joint Genome Institute (JGI-PGF)"/>
            <person name="Lucas S."/>
            <person name="Copeland A."/>
            <person name="Lapidus A."/>
            <person name="Cheng J.-F."/>
            <person name="Bruce D."/>
            <person name="Goodwin L."/>
            <person name="Pitluck S."/>
            <person name="Chertkov O."/>
            <person name="Brettin T."/>
            <person name="Detter J.C."/>
            <person name="Han C."/>
            <person name="Land M.L."/>
            <person name="Hauser L."/>
            <person name="Kyrpides N."/>
            <person name="Mikhailova N."/>
            <person name="Muyzer G."/>
            <person name="Woyke T."/>
        </authorList>
    </citation>
    <scope>NUCLEOTIDE SEQUENCE [LARGE SCALE GENOMIC DNA]</scope>
    <source>
        <strain evidence="2">ASO3-1</strain>
    </source>
</reference>